<feature type="compositionally biased region" description="Gly residues" evidence="1">
    <location>
        <begin position="19"/>
        <end position="37"/>
    </location>
</feature>
<evidence type="ECO:0000313" key="2">
    <source>
        <dbReference type="EMBL" id="KAL2731858.1"/>
    </source>
</evidence>
<name>A0ABD2BGH4_VESSQ</name>
<gene>
    <name evidence="2" type="ORF">V1478_004546</name>
</gene>
<dbReference type="Proteomes" id="UP001607302">
    <property type="component" value="Unassembled WGS sequence"/>
</dbReference>
<organism evidence="2 3">
    <name type="scientific">Vespula squamosa</name>
    <name type="common">Southern yellow jacket</name>
    <name type="synonym">Wasp</name>
    <dbReference type="NCBI Taxonomy" id="30214"/>
    <lineage>
        <taxon>Eukaryota</taxon>
        <taxon>Metazoa</taxon>
        <taxon>Ecdysozoa</taxon>
        <taxon>Arthropoda</taxon>
        <taxon>Hexapoda</taxon>
        <taxon>Insecta</taxon>
        <taxon>Pterygota</taxon>
        <taxon>Neoptera</taxon>
        <taxon>Endopterygota</taxon>
        <taxon>Hymenoptera</taxon>
        <taxon>Apocrita</taxon>
        <taxon>Aculeata</taxon>
        <taxon>Vespoidea</taxon>
        <taxon>Vespidae</taxon>
        <taxon>Vespinae</taxon>
        <taxon>Vespula</taxon>
    </lineage>
</organism>
<feature type="compositionally biased region" description="Basic and acidic residues" evidence="1">
    <location>
        <begin position="7"/>
        <end position="18"/>
    </location>
</feature>
<accession>A0ABD2BGH4</accession>
<protein>
    <submittedName>
        <fullName evidence="2">Uncharacterized protein</fullName>
    </submittedName>
</protein>
<evidence type="ECO:0000256" key="1">
    <source>
        <dbReference type="SAM" id="MobiDB-lite"/>
    </source>
</evidence>
<sequence length="116" mass="12714">MIYTGDEQEKERGERVRGGEGGGGGGGGEDGDGGGGRLKSVRETSAVEARNGDTATRRDDHICRRPMSNQTLRNFSSIWTLLTRVPSSRDTCVMEYLNINVKNIMIKSELTIDHDI</sequence>
<dbReference type="AlphaFoldDB" id="A0ABD2BGH4"/>
<keyword evidence="3" id="KW-1185">Reference proteome</keyword>
<reference evidence="2 3" key="1">
    <citation type="journal article" date="2024" name="Ann. Entomol. Soc. Am.">
        <title>Genomic analyses of the southern and eastern yellowjacket wasps (Hymenoptera: Vespidae) reveal evolutionary signatures of social life.</title>
        <authorList>
            <person name="Catto M.A."/>
            <person name="Caine P.B."/>
            <person name="Orr S.E."/>
            <person name="Hunt B.G."/>
            <person name="Goodisman M.A.D."/>
        </authorList>
    </citation>
    <scope>NUCLEOTIDE SEQUENCE [LARGE SCALE GENOMIC DNA]</scope>
    <source>
        <strain evidence="2">233</strain>
        <tissue evidence="2">Head and thorax</tissue>
    </source>
</reference>
<feature type="region of interest" description="Disordered" evidence="1">
    <location>
        <begin position="1"/>
        <end position="59"/>
    </location>
</feature>
<dbReference type="EMBL" id="JAUDFV010000102">
    <property type="protein sequence ID" value="KAL2731858.1"/>
    <property type="molecule type" value="Genomic_DNA"/>
</dbReference>
<evidence type="ECO:0000313" key="3">
    <source>
        <dbReference type="Proteomes" id="UP001607302"/>
    </source>
</evidence>
<comment type="caution">
    <text evidence="2">The sequence shown here is derived from an EMBL/GenBank/DDBJ whole genome shotgun (WGS) entry which is preliminary data.</text>
</comment>
<proteinExistence type="predicted"/>